<dbReference type="SUPFAM" id="SSF47986">
    <property type="entry name" value="DEATH domain"/>
    <property type="match status" value="1"/>
</dbReference>
<dbReference type="EMBL" id="AMQN01010797">
    <property type="status" value="NOT_ANNOTATED_CDS"/>
    <property type="molecule type" value="Genomic_DNA"/>
</dbReference>
<dbReference type="CDD" id="cd01671">
    <property type="entry name" value="CARD"/>
    <property type="match status" value="1"/>
</dbReference>
<keyword evidence="5" id="KW-1185">Reference proteome</keyword>
<dbReference type="Gene3D" id="1.10.533.10">
    <property type="entry name" value="Death Domain, Fas"/>
    <property type="match status" value="1"/>
</dbReference>
<dbReference type="Pfam" id="PF00619">
    <property type="entry name" value="CARD"/>
    <property type="match status" value="1"/>
</dbReference>
<feature type="region of interest" description="Disordered" evidence="1">
    <location>
        <begin position="119"/>
        <end position="144"/>
    </location>
</feature>
<dbReference type="InterPro" id="IPR011029">
    <property type="entry name" value="DEATH-like_dom_sf"/>
</dbReference>
<accession>R7TVA0</accession>
<evidence type="ECO:0000313" key="3">
    <source>
        <dbReference type="EMBL" id="ELT97649.1"/>
    </source>
</evidence>
<dbReference type="EMBL" id="KB308507">
    <property type="protein sequence ID" value="ELT97649.1"/>
    <property type="molecule type" value="Genomic_DNA"/>
</dbReference>
<dbReference type="OrthoDB" id="10004338at2759"/>
<dbReference type="SMART" id="SM00114">
    <property type="entry name" value="CARD"/>
    <property type="match status" value="1"/>
</dbReference>
<name>R7TVA0_CAPTE</name>
<dbReference type="Proteomes" id="UP000014760">
    <property type="component" value="Unassembled WGS sequence"/>
</dbReference>
<dbReference type="HOGENOM" id="CLU_1798282_0_0_1"/>
<reference evidence="4" key="3">
    <citation type="submission" date="2015-06" db="UniProtKB">
        <authorList>
            <consortium name="EnsemblMetazoa"/>
        </authorList>
    </citation>
    <scope>IDENTIFICATION</scope>
</reference>
<feature type="domain" description="CARD" evidence="2">
    <location>
        <begin position="32"/>
        <end position="121"/>
    </location>
</feature>
<gene>
    <name evidence="3" type="ORF">CAPTEDRAFT_208967</name>
</gene>
<evidence type="ECO:0000259" key="2">
    <source>
        <dbReference type="PROSITE" id="PS50209"/>
    </source>
</evidence>
<evidence type="ECO:0000256" key="1">
    <source>
        <dbReference type="SAM" id="MobiDB-lite"/>
    </source>
</evidence>
<protein>
    <recommendedName>
        <fullName evidence="2">CARD domain-containing protein</fullName>
    </recommendedName>
</protein>
<reference evidence="3 5" key="2">
    <citation type="journal article" date="2013" name="Nature">
        <title>Insights into bilaterian evolution from three spiralian genomes.</title>
        <authorList>
            <person name="Simakov O."/>
            <person name="Marletaz F."/>
            <person name="Cho S.J."/>
            <person name="Edsinger-Gonzales E."/>
            <person name="Havlak P."/>
            <person name="Hellsten U."/>
            <person name="Kuo D.H."/>
            <person name="Larsson T."/>
            <person name="Lv J."/>
            <person name="Arendt D."/>
            <person name="Savage R."/>
            <person name="Osoegawa K."/>
            <person name="de Jong P."/>
            <person name="Grimwood J."/>
            <person name="Chapman J.A."/>
            <person name="Shapiro H."/>
            <person name="Aerts A."/>
            <person name="Otillar R.P."/>
            <person name="Terry A.Y."/>
            <person name="Boore J.L."/>
            <person name="Grigoriev I.V."/>
            <person name="Lindberg D.R."/>
            <person name="Seaver E.C."/>
            <person name="Weisblat D.A."/>
            <person name="Putnam N.H."/>
            <person name="Rokhsar D.S."/>
        </authorList>
    </citation>
    <scope>NUCLEOTIDE SEQUENCE</scope>
    <source>
        <strain evidence="3 5">I ESC-2004</strain>
    </source>
</reference>
<sequence length="144" mass="17080">MKWIFDRSKTHEDVFDEYDYRKRVLQSQMALLSEGRKRILIINRVELVQSIQLHGLWSRMRSHKIITSSIEKRIQYNNNPFEQVGAMLDYLAKRTDRDYEEFCECLEEDNQGHIVTEILGSGKQEPSSIRKKLPPGKPLKENDR</sequence>
<dbReference type="AlphaFoldDB" id="R7TVA0"/>
<dbReference type="GO" id="GO:0042981">
    <property type="term" value="P:regulation of apoptotic process"/>
    <property type="evidence" value="ECO:0007669"/>
    <property type="project" value="InterPro"/>
</dbReference>
<evidence type="ECO:0000313" key="4">
    <source>
        <dbReference type="EnsemblMetazoa" id="CapteP208967"/>
    </source>
</evidence>
<dbReference type="EnsemblMetazoa" id="CapteT208967">
    <property type="protein sequence ID" value="CapteP208967"/>
    <property type="gene ID" value="CapteG208967"/>
</dbReference>
<reference evidence="5" key="1">
    <citation type="submission" date="2012-12" db="EMBL/GenBank/DDBJ databases">
        <authorList>
            <person name="Hellsten U."/>
            <person name="Grimwood J."/>
            <person name="Chapman J.A."/>
            <person name="Shapiro H."/>
            <person name="Aerts A."/>
            <person name="Otillar R.P."/>
            <person name="Terry A.Y."/>
            <person name="Boore J.L."/>
            <person name="Simakov O."/>
            <person name="Marletaz F."/>
            <person name="Cho S.-J."/>
            <person name="Edsinger-Gonzales E."/>
            <person name="Havlak P."/>
            <person name="Kuo D.-H."/>
            <person name="Larsson T."/>
            <person name="Lv J."/>
            <person name="Arendt D."/>
            <person name="Savage R."/>
            <person name="Osoegawa K."/>
            <person name="de Jong P."/>
            <person name="Lindberg D.R."/>
            <person name="Seaver E.C."/>
            <person name="Weisblat D.A."/>
            <person name="Putnam N.H."/>
            <person name="Grigoriev I.V."/>
            <person name="Rokhsar D.S."/>
        </authorList>
    </citation>
    <scope>NUCLEOTIDE SEQUENCE</scope>
    <source>
        <strain evidence="5">I ESC-2004</strain>
    </source>
</reference>
<dbReference type="PROSITE" id="PS50209">
    <property type="entry name" value="CARD"/>
    <property type="match status" value="1"/>
</dbReference>
<organism evidence="3">
    <name type="scientific">Capitella teleta</name>
    <name type="common">Polychaete worm</name>
    <dbReference type="NCBI Taxonomy" id="283909"/>
    <lineage>
        <taxon>Eukaryota</taxon>
        <taxon>Metazoa</taxon>
        <taxon>Spiralia</taxon>
        <taxon>Lophotrochozoa</taxon>
        <taxon>Annelida</taxon>
        <taxon>Polychaeta</taxon>
        <taxon>Sedentaria</taxon>
        <taxon>Scolecida</taxon>
        <taxon>Capitellidae</taxon>
        <taxon>Capitella</taxon>
    </lineage>
</organism>
<evidence type="ECO:0000313" key="5">
    <source>
        <dbReference type="Proteomes" id="UP000014760"/>
    </source>
</evidence>
<dbReference type="InterPro" id="IPR001315">
    <property type="entry name" value="CARD"/>
</dbReference>
<proteinExistence type="predicted"/>